<accession>A0A820A041</accession>
<dbReference type="EMBL" id="CAJOAX010017974">
    <property type="protein sequence ID" value="CAF4177471.1"/>
    <property type="molecule type" value="Genomic_DNA"/>
</dbReference>
<evidence type="ECO:0000313" key="2">
    <source>
        <dbReference type="Proteomes" id="UP000663823"/>
    </source>
</evidence>
<protein>
    <submittedName>
        <fullName evidence="1">Uncharacterized protein</fullName>
    </submittedName>
</protein>
<dbReference type="Proteomes" id="UP000663823">
    <property type="component" value="Unassembled WGS sequence"/>
</dbReference>
<comment type="caution">
    <text evidence="1">The sequence shown here is derived from an EMBL/GenBank/DDBJ whole genome shotgun (WGS) entry which is preliminary data.</text>
</comment>
<gene>
    <name evidence="1" type="ORF">OTI717_LOCUS37511</name>
</gene>
<sequence length="54" mass="6146">ILSNDEEYKDGGGNKFRIFISSIHLLNIVCISQHIHADTTYKLIYQGFPVLLPI</sequence>
<name>A0A820A041_9BILA</name>
<reference evidence="1" key="1">
    <citation type="submission" date="2021-02" db="EMBL/GenBank/DDBJ databases">
        <authorList>
            <person name="Nowell W R."/>
        </authorList>
    </citation>
    <scope>NUCLEOTIDE SEQUENCE</scope>
</reference>
<proteinExistence type="predicted"/>
<organism evidence="1 2">
    <name type="scientific">Rotaria sordida</name>
    <dbReference type="NCBI Taxonomy" id="392033"/>
    <lineage>
        <taxon>Eukaryota</taxon>
        <taxon>Metazoa</taxon>
        <taxon>Spiralia</taxon>
        <taxon>Gnathifera</taxon>
        <taxon>Rotifera</taxon>
        <taxon>Eurotatoria</taxon>
        <taxon>Bdelloidea</taxon>
        <taxon>Philodinida</taxon>
        <taxon>Philodinidae</taxon>
        <taxon>Rotaria</taxon>
    </lineage>
</organism>
<dbReference type="AlphaFoldDB" id="A0A820A041"/>
<feature type="non-terminal residue" evidence="1">
    <location>
        <position position="1"/>
    </location>
</feature>
<evidence type="ECO:0000313" key="1">
    <source>
        <dbReference type="EMBL" id="CAF4177471.1"/>
    </source>
</evidence>